<protein>
    <submittedName>
        <fullName evidence="1">Uncharacterized protein</fullName>
    </submittedName>
</protein>
<sequence>PQEAVAFLLVDSAPCSGFAVNLQMTTMKFRLLFLVSVLLLSATADLQGKKQTPLFSDRHLWTR</sequence>
<accession>A0ABV0MRZ1</accession>
<evidence type="ECO:0000313" key="1">
    <source>
        <dbReference type="EMBL" id="MEQ2161203.1"/>
    </source>
</evidence>
<organism evidence="1 2">
    <name type="scientific">Goodea atripinnis</name>
    <dbReference type="NCBI Taxonomy" id="208336"/>
    <lineage>
        <taxon>Eukaryota</taxon>
        <taxon>Metazoa</taxon>
        <taxon>Chordata</taxon>
        <taxon>Craniata</taxon>
        <taxon>Vertebrata</taxon>
        <taxon>Euteleostomi</taxon>
        <taxon>Actinopterygii</taxon>
        <taxon>Neopterygii</taxon>
        <taxon>Teleostei</taxon>
        <taxon>Neoteleostei</taxon>
        <taxon>Acanthomorphata</taxon>
        <taxon>Ovalentaria</taxon>
        <taxon>Atherinomorphae</taxon>
        <taxon>Cyprinodontiformes</taxon>
        <taxon>Goodeidae</taxon>
        <taxon>Goodea</taxon>
    </lineage>
</organism>
<gene>
    <name evidence="1" type="ORF">GOODEAATRI_007387</name>
</gene>
<name>A0ABV0MRZ1_9TELE</name>
<reference evidence="1 2" key="1">
    <citation type="submission" date="2021-06" db="EMBL/GenBank/DDBJ databases">
        <authorList>
            <person name="Palmer J.M."/>
        </authorList>
    </citation>
    <scope>NUCLEOTIDE SEQUENCE [LARGE SCALE GENOMIC DNA]</scope>
    <source>
        <strain evidence="1 2">GA_2019</strain>
        <tissue evidence="1">Muscle</tissue>
    </source>
</reference>
<feature type="non-terminal residue" evidence="1">
    <location>
        <position position="1"/>
    </location>
</feature>
<proteinExistence type="predicted"/>
<dbReference type="Proteomes" id="UP001476798">
    <property type="component" value="Unassembled WGS sequence"/>
</dbReference>
<evidence type="ECO:0000313" key="2">
    <source>
        <dbReference type="Proteomes" id="UP001476798"/>
    </source>
</evidence>
<dbReference type="EMBL" id="JAHRIO010010368">
    <property type="protein sequence ID" value="MEQ2161203.1"/>
    <property type="molecule type" value="Genomic_DNA"/>
</dbReference>
<keyword evidence="2" id="KW-1185">Reference proteome</keyword>
<comment type="caution">
    <text evidence="1">The sequence shown here is derived from an EMBL/GenBank/DDBJ whole genome shotgun (WGS) entry which is preliminary data.</text>
</comment>